<evidence type="ECO:0000313" key="2">
    <source>
        <dbReference type="Proteomes" id="UP000799757"/>
    </source>
</evidence>
<dbReference type="AlphaFoldDB" id="A0A6A6X281"/>
<organism evidence="1 2">
    <name type="scientific">Melanomma pulvis-pyrius CBS 109.77</name>
    <dbReference type="NCBI Taxonomy" id="1314802"/>
    <lineage>
        <taxon>Eukaryota</taxon>
        <taxon>Fungi</taxon>
        <taxon>Dikarya</taxon>
        <taxon>Ascomycota</taxon>
        <taxon>Pezizomycotina</taxon>
        <taxon>Dothideomycetes</taxon>
        <taxon>Pleosporomycetidae</taxon>
        <taxon>Pleosporales</taxon>
        <taxon>Melanommataceae</taxon>
        <taxon>Melanomma</taxon>
    </lineage>
</organism>
<keyword evidence="2" id="KW-1185">Reference proteome</keyword>
<gene>
    <name evidence="1" type="ORF">K505DRAFT_82524</name>
</gene>
<reference evidence="1" key="1">
    <citation type="journal article" date="2020" name="Stud. Mycol.">
        <title>101 Dothideomycetes genomes: a test case for predicting lifestyles and emergence of pathogens.</title>
        <authorList>
            <person name="Haridas S."/>
            <person name="Albert R."/>
            <person name="Binder M."/>
            <person name="Bloem J."/>
            <person name="Labutti K."/>
            <person name="Salamov A."/>
            <person name="Andreopoulos B."/>
            <person name="Baker S."/>
            <person name="Barry K."/>
            <person name="Bills G."/>
            <person name="Bluhm B."/>
            <person name="Cannon C."/>
            <person name="Castanera R."/>
            <person name="Culley D."/>
            <person name="Daum C."/>
            <person name="Ezra D."/>
            <person name="Gonzalez J."/>
            <person name="Henrissat B."/>
            <person name="Kuo A."/>
            <person name="Liang C."/>
            <person name="Lipzen A."/>
            <person name="Lutzoni F."/>
            <person name="Magnuson J."/>
            <person name="Mondo S."/>
            <person name="Nolan M."/>
            <person name="Ohm R."/>
            <person name="Pangilinan J."/>
            <person name="Park H.-J."/>
            <person name="Ramirez L."/>
            <person name="Alfaro M."/>
            <person name="Sun H."/>
            <person name="Tritt A."/>
            <person name="Yoshinaga Y."/>
            <person name="Zwiers L.-H."/>
            <person name="Turgeon B."/>
            <person name="Goodwin S."/>
            <person name="Spatafora J."/>
            <person name="Crous P."/>
            <person name="Grigoriev I."/>
        </authorList>
    </citation>
    <scope>NUCLEOTIDE SEQUENCE</scope>
    <source>
        <strain evidence="1">CBS 109.77</strain>
    </source>
</reference>
<dbReference type="EMBL" id="MU002085">
    <property type="protein sequence ID" value="KAF2790243.1"/>
    <property type="molecule type" value="Genomic_DNA"/>
</dbReference>
<accession>A0A6A6X281</accession>
<sequence>MKTILSPYARFPNHLRSNDQVDYRFVFCFCLFMTLVLQISSPSSRHQSSLSCRVSRASSSKHTSSYRTNPHRFVPLPHSSRTDSPFHVHPTLNPVQIIRPHDPHITRHCAIVNAWERSEMAAPPASLQRLGTMREGIEIAVYATYLGFSDRGLGYVEGDGQT</sequence>
<protein>
    <submittedName>
        <fullName evidence="1">Uncharacterized protein</fullName>
    </submittedName>
</protein>
<evidence type="ECO:0000313" key="1">
    <source>
        <dbReference type="EMBL" id="KAF2790243.1"/>
    </source>
</evidence>
<proteinExistence type="predicted"/>
<name>A0A6A6X281_9PLEO</name>
<dbReference type="Proteomes" id="UP000799757">
    <property type="component" value="Unassembled WGS sequence"/>
</dbReference>